<dbReference type="OrthoDB" id="435402at2759"/>
<dbReference type="GeneID" id="27328923"/>
<dbReference type="HOGENOM" id="CLU_023193_1_1_1"/>
<dbReference type="STRING" id="91928.A0A0D2BS48"/>
<dbReference type="AlphaFoldDB" id="A0A0D2BS48"/>
<evidence type="ECO:0008006" key="4">
    <source>
        <dbReference type="Google" id="ProtNLM"/>
    </source>
</evidence>
<organism evidence="2 3">
    <name type="scientific">Exophiala spinifera</name>
    <dbReference type="NCBI Taxonomy" id="91928"/>
    <lineage>
        <taxon>Eukaryota</taxon>
        <taxon>Fungi</taxon>
        <taxon>Dikarya</taxon>
        <taxon>Ascomycota</taxon>
        <taxon>Pezizomycotina</taxon>
        <taxon>Eurotiomycetes</taxon>
        <taxon>Chaetothyriomycetidae</taxon>
        <taxon>Chaetothyriales</taxon>
        <taxon>Herpotrichiellaceae</taxon>
        <taxon>Exophiala</taxon>
    </lineage>
</organism>
<keyword evidence="3" id="KW-1185">Reference proteome</keyword>
<feature type="compositionally biased region" description="Polar residues" evidence="1">
    <location>
        <begin position="19"/>
        <end position="30"/>
    </location>
</feature>
<feature type="compositionally biased region" description="Acidic residues" evidence="1">
    <location>
        <begin position="498"/>
        <end position="515"/>
    </location>
</feature>
<feature type="region of interest" description="Disordered" evidence="1">
    <location>
        <begin position="1"/>
        <end position="110"/>
    </location>
</feature>
<gene>
    <name evidence="2" type="ORF">PV08_01840</name>
</gene>
<evidence type="ECO:0000256" key="1">
    <source>
        <dbReference type="SAM" id="MobiDB-lite"/>
    </source>
</evidence>
<dbReference type="VEuPathDB" id="FungiDB:PV08_01840"/>
<sequence length="540" mass="59936">MSPSQNDQLAASVAAVDLNDQNTAETQSPRASPADADTMLAAKEAPAVVADDADDADEAEFGEPVELPPLEPKTKKKNKKKKRPASKRGLGKPTGFEDFFADAPMTPDQHAQNQELYNPSIPFVDRIITAVGRFERTRKLTPERRDIFFKWLVYGGVNIGPRAHQGAPDTEDLDNAQIAAVLSQASASKDKYDLSSSTRLYDVDFHGVMRSFLSRRSRTIYGCETPDEVSTVTTTLERFLDYLLQHDVCPEYQTDVLTTRDFCRSATSELWHITEAIRRLPGDFNIACSTLSGGYYAENYDALTDWETEPDTHNEAVFVGMKREEAEQVMSFGVAGAADESVYQAYLDAVRSGTPVAVTEIEEMAGFEITRIDPPTPDCKAIYTSTTSNFRPVGRVYAKSWTNPDSQPEDLTDEEQKQRALLSSPKPTKEYVFLVEELLQTYLRVGTKIEATIYTLSCGIMFFDNVVNVFPSFDEVVVNELMQNWTTPRPKKGAFDYVEGEDGDDKDDDDGDNDGADGNGDGKPDHNDTQQGDDDDTKNA</sequence>
<dbReference type="Proteomes" id="UP000053328">
    <property type="component" value="Unassembled WGS sequence"/>
</dbReference>
<accession>A0A0D2BS48</accession>
<name>A0A0D2BS48_9EURO</name>
<dbReference type="Pfam" id="PF09692">
    <property type="entry name" value="Arb1"/>
    <property type="match status" value="1"/>
</dbReference>
<reference evidence="2 3" key="1">
    <citation type="submission" date="2015-01" db="EMBL/GenBank/DDBJ databases">
        <title>The Genome Sequence of Exophiala spinifera CBS89968.</title>
        <authorList>
            <consortium name="The Broad Institute Genomics Platform"/>
            <person name="Cuomo C."/>
            <person name="de Hoog S."/>
            <person name="Gorbushina A."/>
            <person name="Stielow B."/>
            <person name="Teixiera M."/>
            <person name="Abouelleil A."/>
            <person name="Chapman S.B."/>
            <person name="Priest M."/>
            <person name="Young S.K."/>
            <person name="Wortman J."/>
            <person name="Nusbaum C."/>
            <person name="Birren B."/>
        </authorList>
    </citation>
    <scope>NUCLEOTIDE SEQUENCE [LARGE SCALE GENOMIC DNA]</scope>
    <source>
        <strain evidence="2 3">CBS 89968</strain>
    </source>
</reference>
<dbReference type="InterPro" id="IPR018606">
    <property type="entry name" value="Arb1"/>
</dbReference>
<feature type="compositionally biased region" description="Acidic residues" evidence="1">
    <location>
        <begin position="51"/>
        <end position="63"/>
    </location>
</feature>
<dbReference type="GO" id="GO:0031047">
    <property type="term" value="P:regulatory ncRNA-mediated gene silencing"/>
    <property type="evidence" value="ECO:0007669"/>
    <property type="project" value="InterPro"/>
</dbReference>
<protein>
    <recommendedName>
        <fullName evidence="4">Argonaute siRNA chaperone complex subunit Arb1</fullName>
    </recommendedName>
</protein>
<feature type="compositionally biased region" description="Acidic residues" evidence="1">
    <location>
        <begin position="531"/>
        <end position="540"/>
    </location>
</feature>
<feature type="compositionally biased region" description="Basic residues" evidence="1">
    <location>
        <begin position="74"/>
        <end position="90"/>
    </location>
</feature>
<dbReference type="EMBL" id="KN847492">
    <property type="protein sequence ID" value="KIW21260.1"/>
    <property type="molecule type" value="Genomic_DNA"/>
</dbReference>
<dbReference type="GO" id="GO:0033167">
    <property type="term" value="C:ARC complex"/>
    <property type="evidence" value="ECO:0007669"/>
    <property type="project" value="InterPro"/>
</dbReference>
<evidence type="ECO:0000313" key="2">
    <source>
        <dbReference type="EMBL" id="KIW21260.1"/>
    </source>
</evidence>
<feature type="compositionally biased region" description="Low complexity" evidence="1">
    <location>
        <begin position="41"/>
        <end position="50"/>
    </location>
</feature>
<dbReference type="RefSeq" id="XP_016241476.1">
    <property type="nucleotide sequence ID" value="XM_016376200.1"/>
</dbReference>
<proteinExistence type="predicted"/>
<evidence type="ECO:0000313" key="3">
    <source>
        <dbReference type="Proteomes" id="UP000053328"/>
    </source>
</evidence>
<feature type="region of interest" description="Disordered" evidence="1">
    <location>
        <begin position="399"/>
        <end position="422"/>
    </location>
</feature>
<feature type="region of interest" description="Disordered" evidence="1">
    <location>
        <begin position="488"/>
        <end position="540"/>
    </location>
</feature>